<feature type="domain" description="Peptidase A1" evidence="4">
    <location>
        <begin position="14"/>
        <end position="406"/>
    </location>
</feature>
<evidence type="ECO:0000259" key="4">
    <source>
        <dbReference type="PROSITE" id="PS51767"/>
    </source>
</evidence>
<reference evidence="6" key="1">
    <citation type="journal article" date="2017" name="Genome Biol.">
        <title>Comparative genomics reveals high biological diversity and specific adaptations in the industrially and medically important fungal genus Aspergillus.</title>
        <authorList>
            <person name="de Vries R.P."/>
            <person name="Riley R."/>
            <person name="Wiebenga A."/>
            <person name="Aguilar-Osorio G."/>
            <person name="Amillis S."/>
            <person name="Uchima C.A."/>
            <person name="Anderluh G."/>
            <person name="Asadollahi M."/>
            <person name="Askin M."/>
            <person name="Barry K."/>
            <person name="Battaglia E."/>
            <person name="Bayram O."/>
            <person name="Benocci T."/>
            <person name="Braus-Stromeyer S.A."/>
            <person name="Caldana C."/>
            <person name="Canovas D."/>
            <person name="Cerqueira G.C."/>
            <person name="Chen F."/>
            <person name="Chen W."/>
            <person name="Choi C."/>
            <person name="Clum A."/>
            <person name="Dos Santos R.A."/>
            <person name="Damasio A.R."/>
            <person name="Diallinas G."/>
            <person name="Emri T."/>
            <person name="Fekete E."/>
            <person name="Flipphi M."/>
            <person name="Freyberg S."/>
            <person name="Gallo A."/>
            <person name="Gournas C."/>
            <person name="Habgood R."/>
            <person name="Hainaut M."/>
            <person name="Harispe M.L."/>
            <person name="Henrissat B."/>
            <person name="Hilden K.S."/>
            <person name="Hope R."/>
            <person name="Hossain A."/>
            <person name="Karabika E."/>
            <person name="Karaffa L."/>
            <person name="Karanyi Z."/>
            <person name="Krasevec N."/>
            <person name="Kuo A."/>
            <person name="Kusch H."/>
            <person name="LaButti K."/>
            <person name="Lagendijk E.L."/>
            <person name="Lapidus A."/>
            <person name="Levasseur A."/>
            <person name="Lindquist E."/>
            <person name="Lipzen A."/>
            <person name="Logrieco A.F."/>
            <person name="MacCabe A."/>
            <person name="Maekelae M.R."/>
            <person name="Malavazi I."/>
            <person name="Melin P."/>
            <person name="Meyer V."/>
            <person name="Mielnichuk N."/>
            <person name="Miskei M."/>
            <person name="Molnar A.P."/>
            <person name="Mule G."/>
            <person name="Ngan C.Y."/>
            <person name="Orejas M."/>
            <person name="Orosz E."/>
            <person name="Ouedraogo J.P."/>
            <person name="Overkamp K.M."/>
            <person name="Park H.-S."/>
            <person name="Perrone G."/>
            <person name="Piumi F."/>
            <person name="Punt P.J."/>
            <person name="Ram A.F."/>
            <person name="Ramon A."/>
            <person name="Rauscher S."/>
            <person name="Record E."/>
            <person name="Riano-Pachon D.M."/>
            <person name="Robert V."/>
            <person name="Roehrig J."/>
            <person name="Ruller R."/>
            <person name="Salamov A."/>
            <person name="Salih N.S."/>
            <person name="Samson R.A."/>
            <person name="Sandor E."/>
            <person name="Sanguinetti M."/>
            <person name="Schuetze T."/>
            <person name="Sepcic K."/>
            <person name="Shelest E."/>
            <person name="Sherlock G."/>
            <person name="Sophianopoulou V."/>
            <person name="Squina F.M."/>
            <person name="Sun H."/>
            <person name="Susca A."/>
            <person name="Todd R.B."/>
            <person name="Tsang A."/>
            <person name="Unkles S.E."/>
            <person name="van de Wiele N."/>
            <person name="van Rossen-Uffink D."/>
            <person name="Oliveira J.V."/>
            <person name="Vesth T.C."/>
            <person name="Visser J."/>
            <person name="Yu J.-H."/>
            <person name="Zhou M."/>
            <person name="Andersen M.R."/>
            <person name="Archer D.B."/>
            <person name="Baker S.E."/>
            <person name="Benoit I."/>
            <person name="Brakhage A.A."/>
            <person name="Braus G.H."/>
            <person name="Fischer R."/>
            <person name="Frisvad J.C."/>
            <person name="Goldman G.H."/>
            <person name="Houbraken J."/>
            <person name="Oakley B."/>
            <person name="Pocsi I."/>
            <person name="Scazzocchio C."/>
            <person name="Seiboth B."/>
            <person name="vanKuyk P.A."/>
            <person name="Wortman J."/>
            <person name="Dyer P.S."/>
            <person name="Grigoriev I.V."/>
        </authorList>
    </citation>
    <scope>NUCLEOTIDE SEQUENCE [LARGE SCALE GENOMIC DNA]</scope>
    <source>
        <strain evidence="6">DTO 134E9</strain>
    </source>
</reference>
<dbReference type="EMBL" id="KV878210">
    <property type="protein sequence ID" value="OJJ39962.1"/>
    <property type="molecule type" value="Genomic_DNA"/>
</dbReference>
<evidence type="ECO:0000256" key="2">
    <source>
        <dbReference type="SAM" id="Phobius"/>
    </source>
</evidence>
<dbReference type="RefSeq" id="XP_040693638.1">
    <property type="nucleotide sequence ID" value="XM_040837334.1"/>
</dbReference>
<feature type="transmembrane region" description="Helical" evidence="2">
    <location>
        <begin position="465"/>
        <end position="488"/>
    </location>
</feature>
<keyword evidence="6" id="KW-1185">Reference proteome</keyword>
<evidence type="ECO:0000313" key="5">
    <source>
        <dbReference type="EMBL" id="OJJ39962.1"/>
    </source>
</evidence>
<sequence>MPSLLHPLCWLPALLGSAHAASPLNVLWSTKEYGPDGPWSAVSTTIGDKYSVDLYPGDIGSSNVMQSQLCENTTLSSTCYAERAGTVNISAIDYPISWKNPSNWHSCSFSTDGGCRFSDFSTVMSFGSSVPNVSMSAIWEAYETYPGGAQYQPQVGTLSLGGPYPFYPTNGGTNIINWYLYNDSSIPSYSYGLHIGSVEPSVTRSLLLGGYDQNRVLGEVSAQSVVLNAANSGALQIGLEDIGLGVASGGSPFNFTSKEGLFVQSDGVARRSSVTADPTKPYLYLPKNSCDAIAAELPVSFNESLGLYFWNTSSSQYNDIVSSPTYLSFTFDKDSANNKNFTIKVPFQLLNLTLQEPLVSQNTSYFPCFPYDEDNANPILGRAFLQAAFVGANFFQGTDNQGTWFLAQAPGPSLPATAVTTINPSDKTIQGSSSSWEETWDGYWTPLSDSGSSKKSGGLSTGGKVGVGVGVGIAGAIIIAAVAAWAIVRRRRNNAPQQLAADPVRPAELSEAYKPVDKPPVEVPAQEHMRYELD</sequence>
<dbReference type="SUPFAM" id="SSF50630">
    <property type="entry name" value="Acid proteases"/>
    <property type="match status" value="1"/>
</dbReference>
<keyword evidence="2" id="KW-0812">Transmembrane</keyword>
<evidence type="ECO:0000256" key="1">
    <source>
        <dbReference type="SAM" id="MobiDB-lite"/>
    </source>
</evidence>
<feature type="region of interest" description="Disordered" evidence="1">
    <location>
        <begin position="496"/>
        <end position="534"/>
    </location>
</feature>
<dbReference type="InterPro" id="IPR021109">
    <property type="entry name" value="Peptidase_aspartic_dom_sf"/>
</dbReference>
<feature type="chain" id="PRO_5013222472" description="Peptidase A1 domain-containing protein" evidence="3">
    <location>
        <begin position="21"/>
        <end position="534"/>
    </location>
</feature>
<dbReference type="OrthoDB" id="4074350at2759"/>
<proteinExistence type="predicted"/>
<evidence type="ECO:0000313" key="6">
    <source>
        <dbReference type="Proteomes" id="UP000184383"/>
    </source>
</evidence>
<dbReference type="Proteomes" id="UP000184383">
    <property type="component" value="Unassembled WGS sequence"/>
</dbReference>
<protein>
    <recommendedName>
        <fullName evidence="4">Peptidase A1 domain-containing protein</fullName>
    </recommendedName>
</protein>
<dbReference type="Gene3D" id="2.40.70.10">
    <property type="entry name" value="Acid Proteases"/>
    <property type="match status" value="1"/>
</dbReference>
<keyword evidence="2" id="KW-0472">Membrane</keyword>
<dbReference type="VEuPathDB" id="FungiDB:ASPWEDRAFT_49803"/>
<accession>A0A1L9RYH6</accession>
<organism evidence="5 6">
    <name type="scientific">Aspergillus wentii DTO 134E9</name>
    <dbReference type="NCBI Taxonomy" id="1073089"/>
    <lineage>
        <taxon>Eukaryota</taxon>
        <taxon>Fungi</taxon>
        <taxon>Dikarya</taxon>
        <taxon>Ascomycota</taxon>
        <taxon>Pezizomycotina</taxon>
        <taxon>Eurotiomycetes</taxon>
        <taxon>Eurotiomycetidae</taxon>
        <taxon>Eurotiales</taxon>
        <taxon>Aspergillaceae</taxon>
        <taxon>Aspergillus</taxon>
        <taxon>Aspergillus subgen. Cremei</taxon>
    </lineage>
</organism>
<name>A0A1L9RYH6_ASPWE</name>
<keyword evidence="2" id="KW-1133">Transmembrane helix</keyword>
<gene>
    <name evidence="5" type="ORF">ASPWEDRAFT_49803</name>
</gene>
<dbReference type="GeneID" id="63753182"/>
<keyword evidence="3" id="KW-0732">Signal</keyword>
<feature type="signal peptide" evidence="3">
    <location>
        <begin position="1"/>
        <end position="20"/>
    </location>
</feature>
<dbReference type="InterPro" id="IPR033121">
    <property type="entry name" value="PEPTIDASE_A1"/>
</dbReference>
<feature type="compositionally biased region" description="Basic and acidic residues" evidence="1">
    <location>
        <begin position="514"/>
        <end position="534"/>
    </location>
</feature>
<dbReference type="PROSITE" id="PS51767">
    <property type="entry name" value="PEPTIDASE_A1"/>
    <property type="match status" value="1"/>
</dbReference>
<evidence type="ECO:0000256" key="3">
    <source>
        <dbReference type="SAM" id="SignalP"/>
    </source>
</evidence>
<dbReference type="AlphaFoldDB" id="A0A1L9RYH6"/>